<evidence type="ECO:0000313" key="8">
    <source>
        <dbReference type="EMBL" id="MCU7554040.1"/>
    </source>
</evidence>
<gene>
    <name evidence="8" type="ORF">OCL06_05450</name>
</gene>
<dbReference type="Gene3D" id="2.170.190.11">
    <property type="entry name" value="Molybdopterin biosynthesis moea protein, domain 3"/>
    <property type="match status" value="1"/>
</dbReference>
<keyword evidence="6" id="KW-0479">Metal-binding</keyword>
<dbReference type="Gene3D" id="2.40.340.10">
    <property type="entry name" value="MoeA, C-terminal, domain IV"/>
    <property type="match status" value="1"/>
</dbReference>
<dbReference type="PANTHER" id="PTHR10192">
    <property type="entry name" value="MOLYBDOPTERIN BIOSYNTHESIS PROTEIN"/>
    <property type="match status" value="1"/>
</dbReference>
<comment type="catalytic activity">
    <reaction evidence="5">
        <text>adenylyl-molybdopterin + molybdate = Mo-molybdopterin + AMP + H(+)</text>
        <dbReference type="Rhea" id="RHEA:35047"/>
        <dbReference type="ChEBI" id="CHEBI:15378"/>
        <dbReference type="ChEBI" id="CHEBI:36264"/>
        <dbReference type="ChEBI" id="CHEBI:62727"/>
        <dbReference type="ChEBI" id="CHEBI:71302"/>
        <dbReference type="ChEBI" id="CHEBI:456215"/>
        <dbReference type="EC" id="2.10.1.1"/>
    </reaction>
</comment>
<dbReference type="SUPFAM" id="SSF63867">
    <property type="entry name" value="MoeA C-terminal domain-like"/>
    <property type="match status" value="1"/>
</dbReference>
<keyword evidence="4 6" id="KW-0501">Molybdenum cofactor biosynthesis</keyword>
<protein>
    <recommendedName>
        <fullName evidence="6">Molybdopterin molybdenumtransferase</fullName>
        <ecNumber evidence="6">2.10.1.1</ecNumber>
    </recommendedName>
</protein>
<dbReference type="InterPro" id="IPR005111">
    <property type="entry name" value="MoeA_C_domain_IV"/>
</dbReference>
<dbReference type="Pfam" id="PF03453">
    <property type="entry name" value="MoeA_N"/>
    <property type="match status" value="1"/>
</dbReference>
<comment type="caution">
    <text evidence="8">The sequence shown here is derived from an EMBL/GenBank/DDBJ whole genome shotgun (WGS) entry which is preliminary data.</text>
</comment>
<organism evidence="8 9">
    <name type="scientific">Alteromonas salexigens</name>
    <dbReference type="NCBI Taxonomy" id="2982530"/>
    <lineage>
        <taxon>Bacteria</taxon>
        <taxon>Pseudomonadati</taxon>
        <taxon>Pseudomonadota</taxon>
        <taxon>Gammaproteobacteria</taxon>
        <taxon>Alteromonadales</taxon>
        <taxon>Alteromonadaceae</taxon>
        <taxon>Alteromonas/Salinimonas group</taxon>
        <taxon>Alteromonas</taxon>
    </lineage>
</organism>
<dbReference type="SMART" id="SM00852">
    <property type="entry name" value="MoCF_biosynth"/>
    <property type="match status" value="1"/>
</dbReference>
<dbReference type="InterPro" id="IPR001453">
    <property type="entry name" value="MoaB/Mog_dom"/>
</dbReference>
<dbReference type="InterPro" id="IPR036135">
    <property type="entry name" value="MoeA_linker/N_sf"/>
</dbReference>
<dbReference type="Gene3D" id="3.40.980.10">
    <property type="entry name" value="MoaB/Mog-like domain"/>
    <property type="match status" value="1"/>
</dbReference>
<evidence type="ECO:0000313" key="9">
    <source>
        <dbReference type="Proteomes" id="UP001209257"/>
    </source>
</evidence>
<dbReference type="EC" id="2.10.1.1" evidence="6"/>
<name>A0ABT2VLT7_9ALTE</name>
<comment type="cofactor">
    <cofactor evidence="6">
        <name>Mg(2+)</name>
        <dbReference type="ChEBI" id="CHEBI:18420"/>
    </cofactor>
</comment>
<evidence type="ECO:0000256" key="3">
    <source>
        <dbReference type="ARBA" id="ARBA00010763"/>
    </source>
</evidence>
<accession>A0ABT2VLT7</accession>
<comment type="pathway">
    <text evidence="2 6">Cofactor biosynthesis; molybdopterin biosynthesis.</text>
</comment>
<keyword evidence="9" id="KW-1185">Reference proteome</keyword>
<dbReference type="InterPro" id="IPR038987">
    <property type="entry name" value="MoeA-like"/>
</dbReference>
<dbReference type="InterPro" id="IPR008284">
    <property type="entry name" value="MoCF_biosynth_CS"/>
</dbReference>
<evidence type="ECO:0000256" key="2">
    <source>
        <dbReference type="ARBA" id="ARBA00005046"/>
    </source>
</evidence>
<dbReference type="SUPFAM" id="SSF53218">
    <property type="entry name" value="Molybdenum cofactor biosynthesis proteins"/>
    <property type="match status" value="1"/>
</dbReference>
<dbReference type="NCBIfam" id="NF045515">
    <property type="entry name" value="Glp_gephyrin"/>
    <property type="match status" value="1"/>
</dbReference>
<evidence type="ECO:0000256" key="1">
    <source>
        <dbReference type="ARBA" id="ARBA00002901"/>
    </source>
</evidence>
<evidence type="ECO:0000256" key="4">
    <source>
        <dbReference type="ARBA" id="ARBA00023150"/>
    </source>
</evidence>
<dbReference type="Pfam" id="PF00994">
    <property type="entry name" value="MoCF_biosynth"/>
    <property type="match status" value="1"/>
</dbReference>
<dbReference type="PROSITE" id="PS01079">
    <property type="entry name" value="MOCF_BIOSYNTHESIS_2"/>
    <property type="match status" value="1"/>
</dbReference>
<evidence type="ECO:0000259" key="7">
    <source>
        <dbReference type="SMART" id="SM00852"/>
    </source>
</evidence>
<dbReference type="InterPro" id="IPR036425">
    <property type="entry name" value="MoaB/Mog-like_dom_sf"/>
</dbReference>
<comment type="similarity">
    <text evidence="3 6">Belongs to the MoeA family.</text>
</comment>
<evidence type="ECO:0000256" key="6">
    <source>
        <dbReference type="RuleBase" id="RU365090"/>
    </source>
</evidence>
<dbReference type="EMBL" id="JAOTJC010000006">
    <property type="protein sequence ID" value="MCU7554040.1"/>
    <property type="molecule type" value="Genomic_DNA"/>
</dbReference>
<keyword evidence="6" id="KW-0500">Molybdenum</keyword>
<dbReference type="CDD" id="cd00887">
    <property type="entry name" value="MoeA"/>
    <property type="match status" value="1"/>
</dbReference>
<dbReference type="PANTHER" id="PTHR10192:SF5">
    <property type="entry name" value="GEPHYRIN"/>
    <property type="match status" value="1"/>
</dbReference>
<reference evidence="9" key="1">
    <citation type="submission" date="2023-07" db="EMBL/GenBank/DDBJ databases">
        <title>Study on multiphase classification of strain Alteromonas salexigens isolated from the Yellow Sea.</title>
        <authorList>
            <person name="Sun L."/>
        </authorList>
    </citation>
    <scope>NUCLEOTIDE SEQUENCE [LARGE SCALE GENOMIC DNA]</scope>
    <source>
        <strain evidence="9">ASW11-19</strain>
    </source>
</reference>
<dbReference type="InterPro" id="IPR036688">
    <property type="entry name" value="MoeA_C_domain_IV_sf"/>
</dbReference>
<dbReference type="Proteomes" id="UP001209257">
    <property type="component" value="Unassembled WGS sequence"/>
</dbReference>
<dbReference type="Gene3D" id="3.90.105.10">
    <property type="entry name" value="Molybdopterin biosynthesis moea protein, domain 2"/>
    <property type="match status" value="1"/>
</dbReference>
<sequence>MSVATPAWLSLDDARERALAATPVLTGTETVLLAEALNRITACAIQAPVNVPPWDNSAMDGYALRAEDADLNTCIPVSMTVFAGDSQIQELARGTAARIMTGAPLPAGADTVVMQENVQRNGDDIVITEPPRQFANIRRKGNDITHGDTVISAGTRLNAAHLMLLASQGLDTVTVYRPLRVGLMVTGDELQTPGTPLQPGHIYESNRTGLKALLAPLAVSVTDYGIVPDDKAALINVMRRACGEVDMLISSGGVSVGDADYVKEVLESLGDVNFWKVAVKPGKPFAFGMMDNTCFCGVPGNPVSAYVTTQLLVRPVIERYQGLAAPTQPLALSATLTTAVQRRAGRTEFQRAVMHPTQGGWQVTPLPRQSSGVMSSVTQANCYLVVPAEVSTLDAGSPATVLPFDTRLTPEGVL</sequence>
<proteinExistence type="inferred from homology"/>
<feature type="domain" description="MoaB/Mog" evidence="7">
    <location>
        <begin position="182"/>
        <end position="319"/>
    </location>
</feature>
<dbReference type="Pfam" id="PF03454">
    <property type="entry name" value="MoeA_C"/>
    <property type="match status" value="1"/>
</dbReference>
<dbReference type="InterPro" id="IPR005110">
    <property type="entry name" value="MoeA_linker/N"/>
</dbReference>
<keyword evidence="6" id="KW-0460">Magnesium</keyword>
<dbReference type="SUPFAM" id="SSF63882">
    <property type="entry name" value="MoeA N-terminal region -like"/>
    <property type="match status" value="1"/>
</dbReference>
<comment type="function">
    <text evidence="1 6">Catalyzes the insertion of molybdate into adenylated molybdopterin with the concomitant release of AMP.</text>
</comment>
<dbReference type="NCBIfam" id="TIGR00177">
    <property type="entry name" value="molyb_syn"/>
    <property type="match status" value="1"/>
</dbReference>
<dbReference type="RefSeq" id="WP_262992730.1">
    <property type="nucleotide sequence ID" value="NZ_JAOTJC010000006.1"/>
</dbReference>
<keyword evidence="6" id="KW-0808">Transferase</keyword>
<evidence type="ECO:0000256" key="5">
    <source>
        <dbReference type="ARBA" id="ARBA00047317"/>
    </source>
</evidence>